<comment type="subcellular location">
    <subcellularLocation>
        <location evidence="1">Membrane</location>
        <topology evidence="1">Multi-pass membrane protein</topology>
    </subcellularLocation>
</comment>
<sequence>MHPANVVKTLLQTKGAGELANLNVQILTRGAGAQFALSLPHGALAFAVLEATKSTLSSWFPVNFAGPAFDFVSSAVSTTICSVISTPQMVLTDRIMAGYYPNLAHGVRTVLKTDGVQGLYAGWFAALAQKIPSYGLTWVFFQQLKIARNRWMDHEATNGENFGMGALAAAATVCVMIPLDTVKTRIVTQAANPAAGVHYKGVWDCFSRVLKEEGLKTFYAPLAPRLVSVVPMIGIQFGVYEFMKRTIAGMPEKGPREGRREGGGWDAVKAWGRRKVPSLAPESDSPLSQPPLSEIFDEIEDAN</sequence>
<dbReference type="GO" id="GO:0016020">
    <property type="term" value="C:membrane"/>
    <property type="evidence" value="ECO:0007669"/>
    <property type="project" value="UniProtKB-SubCell"/>
</dbReference>
<evidence type="ECO:0000256" key="8">
    <source>
        <dbReference type="PROSITE-ProRule" id="PRU00282"/>
    </source>
</evidence>
<evidence type="ECO:0000313" key="11">
    <source>
        <dbReference type="EMBL" id="TFJ85276.1"/>
    </source>
</evidence>
<dbReference type="InterPro" id="IPR018108">
    <property type="entry name" value="MCP_transmembrane"/>
</dbReference>
<dbReference type="InterPro" id="IPR023395">
    <property type="entry name" value="MCP_dom_sf"/>
</dbReference>
<evidence type="ECO:0000256" key="4">
    <source>
        <dbReference type="ARBA" id="ARBA00022692"/>
    </source>
</evidence>
<evidence type="ECO:0000256" key="3">
    <source>
        <dbReference type="ARBA" id="ARBA00022448"/>
    </source>
</evidence>
<dbReference type="EMBL" id="SDOX01000016">
    <property type="protein sequence ID" value="TFJ85276.1"/>
    <property type="molecule type" value="Genomic_DNA"/>
</dbReference>
<keyword evidence="6" id="KW-1133">Transmembrane helix</keyword>
<keyword evidence="7 8" id="KW-0472">Membrane</keyword>
<gene>
    <name evidence="11" type="ORF">NSK_003699</name>
</gene>
<name>A0A4D9D1K6_9STRA</name>
<dbReference type="SUPFAM" id="SSF103506">
    <property type="entry name" value="Mitochondrial carrier"/>
    <property type="match status" value="1"/>
</dbReference>
<dbReference type="OrthoDB" id="270584at2759"/>
<dbReference type="Proteomes" id="UP000355283">
    <property type="component" value="Unassembled WGS sequence"/>
</dbReference>
<comment type="caution">
    <text evidence="11">The sequence shown here is derived from an EMBL/GenBank/DDBJ whole genome shotgun (WGS) entry which is preliminary data.</text>
</comment>
<evidence type="ECO:0008006" key="13">
    <source>
        <dbReference type="Google" id="ProtNLM"/>
    </source>
</evidence>
<protein>
    <recommendedName>
        <fullName evidence="13">Mitochondrial carrier protein</fullName>
    </recommendedName>
</protein>
<dbReference type="PANTHER" id="PTHR45667">
    <property type="entry name" value="S-ADENOSYLMETHIONINE MITOCHONDRIAL CARRIER PROTEIN"/>
    <property type="match status" value="1"/>
</dbReference>
<organism evidence="11 12">
    <name type="scientific">Nannochloropsis salina CCMP1776</name>
    <dbReference type="NCBI Taxonomy" id="1027361"/>
    <lineage>
        <taxon>Eukaryota</taxon>
        <taxon>Sar</taxon>
        <taxon>Stramenopiles</taxon>
        <taxon>Ochrophyta</taxon>
        <taxon>Eustigmatophyceae</taxon>
        <taxon>Eustigmatales</taxon>
        <taxon>Monodopsidaceae</taxon>
        <taxon>Microchloropsis</taxon>
        <taxon>Microchloropsis salina</taxon>
    </lineage>
</organism>
<evidence type="ECO:0000256" key="6">
    <source>
        <dbReference type="ARBA" id="ARBA00022989"/>
    </source>
</evidence>
<evidence type="ECO:0000256" key="2">
    <source>
        <dbReference type="ARBA" id="ARBA00006375"/>
    </source>
</evidence>
<dbReference type="Pfam" id="PF00153">
    <property type="entry name" value="Mito_carr"/>
    <property type="match status" value="2"/>
</dbReference>
<keyword evidence="4 8" id="KW-0812">Transmembrane</keyword>
<keyword evidence="5" id="KW-0677">Repeat</keyword>
<evidence type="ECO:0000313" key="12">
    <source>
        <dbReference type="Proteomes" id="UP000355283"/>
    </source>
</evidence>
<feature type="repeat" description="Solcar" evidence="8">
    <location>
        <begin position="65"/>
        <end position="147"/>
    </location>
</feature>
<feature type="region of interest" description="Disordered" evidence="10">
    <location>
        <begin position="277"/>
        <end position="303"/>
    </location>
</feature>
<keyword evidence="3 9" id="KW-0813">Transport</keyword>
<proteinExistence type="inferred from homology"/>
<evidence type="ECO:0000256" key="5">
    <source>
        <dbReference type="ARBA" id="ARBA00022737"/>
    </source>
</evidence>
<evidence type="ECO:0000256" key="9">
    <source>
        <dbReference type="RuleBase" id="RU000488"/>
    </source>
</evidence>
<dbReference type="PROSITE" id="PS50920">
    <property type="entry name" value="SOLCAR"/>
    <property type="match status" value="2"/>
</dbReference>
<keyword evidence="12" id="KW-1185">Reference proteome</keyword>
<dbReference type="Gene3D" id="1.50.40.10">
    <property type="entry name" value="Mitochondrial carrier domain"/>
    <property type="match status" value="2"/>
</dbReference>
<evidence type="ECO:0000256" key="10">
    <source>
        <dbReference type="SAM" id="MobiDB-lite"/>
    </source>
</evidence>
<accession>A0A4D9D1K6</accession>
<evidence type="ECO:0000256" key="7">
    <source>
        <dbReference type="ARBA" id="ARBA00023136"/>
    </source>
</evidence>
<dbReference type="AlphaFoldDB" id="A0A4D9D1K6"/>
<feature type="repeat" description="Solcar" evidence="8">
    <location>
        <begin position="156"/>
        <end position="246"/>
    </location>
</feature>
<comment type="similarity">
    <text evidence="2 9">Belongs to the mitochondrial carrier (TC 2.A.29) family.</text>
</comment>
<evidence type="ECO:0000256" key="1">
    <source>
        <dbReference type="ARBA" id="ARBA00004141"/>
    </source>
</evidence>
<reference evidence="11 12" key="1">
    <citation type="submission" date="2019-01" db="EMBL/GenBank/DDBJ databases">
        <title>Nuclear Genome Assembly of the Microalgal Biofuel strain Nannochloropsis salina CCMP1776.</title>
        <authorList>
            <person name="Hovde B."/>
        </authorList>
    </citation>
    <scope>NUCLEOTIDE SEQUENCE [LARGE SCALE GENOMIC DNA]</scope>
    <source>
        <strain evidence="11 12">CCMP1776</strain>
    </source>
</reference>